<evidence type="ECO:0000313" key="9">
    <source>
        <dbReference type="Proteomes" id="UP000441330"/>
    </source>
</evidence>
<dbReference type="Pfam" id="PF01694">
    <property type="entry name" value="Rhomboid"/>
    <property type="match status" value="1"/>
</dbReference>
<dbReference type="RefSeq" id="WP_045759973.1">
    <property type="nucleotide sequence ID" value="NZ_JADMUA010000001.1"/>
</dbReference>
<evidence type="ECO:0000313" key="8">
    <source>
        <dbReference type="EMBL" id="MTS54775.1"/>
    </source>
</evidence>
<dbReference type="Gene3D" id="1.20.1540.10">
    <property type="entry name" value="Rhomboid-like"/>
    <property type="match status" value="1"/>
</dbReference>
<dbReference type="InterPro" id="IPR035952">
    <property type="entry name" value="Rhomboid-like_sf"/>
</dbReference>
<evidence type="ECO:0000259" key="7">
    <source>
        <dbReference type="Pfam" id="PF01694"/>
    </source>
</evidence>
<keyword evidence="4" id="KW-0378">Hydrolase</keyword>
<keyword evidence="5" id="KW-1133">Transmembrane helix</keyword>
<dbReference type="Proteomes" id="UP000441330">
    <property type="component" value="Unassembled WGS sequence"/>
</dbReference>
<accession>A0A0F3H6T3</accession>
<dbReference type="EMBL" id="WMZJ01000005">
    <property type="protein sequence ID" value="MTS54775.1"/>
    <property type="molecule type" value="Genomic_DNA"/>
</dbReference>
<comment type="subcellular location">
    <subcellularLocation>
        <location evidence="1">Membrane</location>
        <topology evidence="1">Multi-pass membrane protein</topology>
    </subcellularLocation>
</comment>
<dbReference type="PANTHER" id="PTHR43731:SF14">
    <property type="entry name" value="PRESENILIN-ASSOCIATED RHOMBOID-LIKE PROTEIN, MITOCHONDRIAL"/>
    <property type="match status" value="1"/>
</dbReference>
<organism evidence="8 9">
    <name type="scientific">Streptococcus parasanguinis</name>
    <dbReference type="NCBI Taxonomy" id="1318"/>
    <lineage>
        <taxon>Bacteria</taxon>
        <taxon>Bacillati</taxon>
        <taxon>Bacillota</taxon>
        <taxon>Bacilli</taxon>
        <taxon>Lactobacillales</taxon>
        <taxon>Streptococcaceae</taxon>
        <taxon>Streptococcus</taxon>
    </lineage>
</organism>
<sequence length="225" mass="24809">MKLLFDRRYPVTSLLLLVTTAVFLSMFIRFGGDYQTGAAVYYSGGIIGEVVKVDPSQLWRIVTATFVHIGLEHFVLNMITLYYLGRLAEDLFGSKAFLALYLLSGMMGNVFVAIFTPDVIAAGASTALFGLFGTIGALRFIVQSPYIRHLSQSYTSLIVVNLIFSFMPGISMAGHIGGLVAGVMLAYVFPVRGEARFMNRTYQMSAALSYLLLLLYFLGKILTLF</sequence>
<dbReference type="InterPro" id="IPR022764">
    <property type="entry name" value="Peptidase_S54_rhomboid_dom"/>
</dbReference>
<name>A0A0F3H6T3_STRPA</name>
<dbReference type="GO" id="GO:0006508">
    <property type="term" value="P:proteolysis"/>
    <property type="evidence" value="ECO:0007669"/>
    <property type="project" value="UniProtKB-KW"/>
</dbReference>
<evidence type="ECO:0000256" key="5">
    <source>
        <dbReference type="ARBA" id="ARBA00022989"/>
    </source>
</evidence>
<keyword evidence="6" id="KW-0472">Membrane</keyword>
<proteinExistence type="inferred from homology"/>
<dbReference type="AlphaFoldDB" id="A0A0F3H6T3"/>
<keyword evidence="3" id="KW-0812">Transmembrane</keyword>
<dbReference type="SUPFAM" id="SSF144091">
    <property type="entry name" value="Rhomboid-like"/>
    <property type="match status" value="1"/>
</dbReference>
<comment type="caution">
    <text evidence="8">The sequence shown here is derived from an EMBL/GenBank/DDBJ whole genome shotgun (WGS) entry which is preliminary data.</text>
</comment>
<comment type="similarity">
    <text evidence="2">Belongs to the peptidase S54 family.</text>
</comment>
<evidence type="ECO:0000256" key="2">
    <source>
        <dbReference type="ARBA" id="ARBA00009045"/>
    </source>
</evidence>
<protein>
    <submittedName>
        <fullName evidence="8">Rhomboid family intramembrane serine protease</fullName>
    </submittedName>
</protein>
<dbReference type="PANTHER" id="PTHR43731">
    <property type="entry name" value="RHOMBOID PROTEASE"/>
    <property type="match status" value="1"/>
</dbReference>
<evidence type="ECO:0000256" key="1">
    <source>
        <dbReference type="ARBA" id="ARBA00004141"/>
    </source>
</evidence>
<keyword evidence="8" id="KW-0645">Protease</keyword>
<feature type="domain" description="Peptidase S54 rhomboid" evidence="7">
    <location>
        <begin position="56"/>
        <end position="189"/>
    </location>
</feature>
<evidence type="ECO:0000256" key="6">
    <source>
        <dbReference type="ARBA" id="ARBA00023136"/>
    </source>
</evidence>
<gene>
    <name evidence="8" type="ORF">GMC94_07865</name>
</gene>
<evidence type="ECO:0000256" key="3">
    <source>
        <dbReference type="ARBA" id="ARBA00022692"/>
    </source>
</evidence>
<dbReference type="GO" id="GO:0016020">
    <property type="term" value="C:membrane"/>
    <property type="evidence" value="ECO:0007669"/>
    <property type="project" value="UniProtKB-SubCell"/>
</dbReference>
<reference evidence="8 9" key="1">
    <citation type="journal article" date="2019" name="Nat. Med.">
        <title>A library of human gut bacterial isolates paired with longitudinal multiomics data enables mechanistic microbiome research.</title>
        <authorList>
            <person name="Poyet M."/>
            <person name="Groussin M."/>
            <person name="Gibbons S.M."/>
            <person name="Avila-Pacheco J."/>
            <person name="Jiang X."/>
            <person name="Kearney S.M."/>
            <person name="Perrotta A.R."/>
            <person name="Berdy B."/>
            <person name="Zhao S."/>
            <person name="Lieberman T.D."/>
            <person name="Swanson P.K."/>
            <person name="Smith M."/>
            <person name="Roesemann S."/>
            <person name="Alexander J.E."/>
            <person name="Rich S.A."/>
            <person name="Livny J."/>
            <person name="Vlamakis H."/>
            <person name="Clish C."/>
            <person name="Bullock K."/>
            <person name="Deik A."/>
            <person name="Scott J."/>
            <person name="Pierce K.A."/>
            <person name="Xavier R.J."/>
            <person name="Alm E.J."/>
        </authorList>
    </citation>
    <scope>NUCLEOTIDE SEQUENCE [LARGE SCALE GENOMIC DNA]</scope>
    <source>
        <strain evidence="8 9">BIOML-A1</strain>
    </source>
</reference>
<dbReference type="InterPro" id="IPR050925">
    <property type="entry name" value="Rhomboid_protease_S54"/>
</dbReference>
<dbReference type="GO" id="GO:0004252">
    <property type="term" value="F:serine-type endopeptidase activity"/>
    <property type="evidence" value="ECO:0007669"/>
    <property type="project" value="InterPro"/>
</dbReference>
<evidence type="ECO:0000256" key="4">
    <source>
        <dbReference type="ARBA" id="ARBA00022801"/>
    </source>
</evidence>